<dbReference type="GO" id="GO:0006508">
    <property type="term" value="P:proteolysis"/>
    <property type="evidence" value="ECO:0007669"/>
    <property type="project" value="UniProtKB-KW"/>
</dbReference>
<feature type="active site" description="Proton donor" evidence="9">
    <location>
        <position position="394"/>
    </location>
</feature>
<keyword evidence="6 10" id="KW-0862">Zinc</keyword>
<dbReference type="InterPro" id="IPR023612">
    <property type="entry name" value="Peptidase_M4"/>
</dbReference>
<comment type="cofactor">
    <cofactor evidence="10">
        <name>Zn(2+)</name>
        <dbReference type="ChEBI" id="CHEBI:29105"/>
    </cofactor>
</comment>
<evidence type="ECO:0000256" key="3">
    <source>
        <dbReference type="ARBA" id="ARBA00022723"/>
    </source>
</evidence>
<keyword evidence="10" id="KW-0964">Secreted</keyword>
<dbReference type="Pfam" id="PF01447">
    <property type="entry name" value="Peptidase_M4"/>
    <property type="match status" value="1"/>
</dbReference>
<dbReference type="STRING" id="40754.THII_1040"/>
<comment type="similarity">
    <text evidence="1 10">Belongs to the peptidase M4 family.</text>
</comment>
<dbReference type="InterPro" id="IPR001570">
    <property type="entry name" value="Peptidase_M4_C_domain"/>
</dbReference>
<dbReference type="EC" id="3.4.24.-" evidence="10"/>
<evidence type="ECO:0000256" key="7">
    <source>
        <dbReference type="ARBA" id="ARBA00023049"/>
    </source>
</evidence>
<keyword evidence="4" id="KW-0732">Signal</keyword>
<name>A0A090AIS3_9GAMM</name>
<evidence type="ECO:0000256" key="10">
    <source>
        <dbReference type="RuleBase" id="RU366073"/>
    </source>
</evidence>
<dbReference type="Gene3D" id="1.10.390.10">
    <property type="entry name" value="Neutral Protease Domain 2"/>
    <property type="match status" value="1"/>
</dbReference>
<evidence type="ECO:0000259" key="13">
    <source>
        <dbReference type="Pfam" id="PF07504"/>
    </source>
</evidence>
<evidence type="ECO:0000313" key="15">
    <source>
        <dbReference type="Proteomes" id="UP000031623"/>
    </source>
</evidence>
<feature type="active site" evidence="9">
    <location>
        <position position="307"/>
    </location>
</feature>
<evidence type="ECO:0000256" key="1">
    <source>
        <dbReference type="ARBA" id="ARBA00009388"/>
    </source>
</evidence>
<feature type="domain" description="FTP" evidence="13">
    <location>
        <begin position="14"/>
        <end position="61"/>
    </location>
</feature>
<dbReference type="SUPFAM" id="SSF55486">
    <property type="entry name" value="Metalloproteases ('zincins'), catalytic domain"/>
    <property type="match status" value="1"/>
</dbReference>
<dbReference type="HOGENOM" id="CLU_008590_4_2_6"/>
<dbReference type="GO" id="GO:0004222">
    <property type="term" value="F:metalloendopeptidase activity"/>
    <property type="evidence" value="ECO:0007669"/>
    <property type="project" value="UniProtKB-UniRule"/>
</dbReference>
<dbReference type="MEROPS" id="M04.016"/>
<keyword evidence="5 10" id="KW-0378">Hydrolase</keyword>
<dbReference type="PANTHER" id="PTHR33794:SF1">
    <property type="entry name" value="BACILLOLYSIN"/>
    <property type="match status" value="1"/>
</dbReference>
<dbReference type="InterPro" id="IPR027268">
    <property type="entry name" value="Peptidase_M4/M1_CTD_sf"/>
</dbReference>
<dbReference type="AlphaFoldDB" id="A0A090AIS3"/>
<keyword evidence="3" id="KW-0479">Metal-binding</keyword>
<dbReference type="Gene3D" id="3.10.450.490">
    <property type="match status" value="1"/>
</dbReference>
<reference evidence="14 15" key="1">
    <citation type="journal article" date="2014" name="ISME J.">
        <title>Ecophysiology of Thioploca ingrica as revealed by the complete genome sequence supplemented with proteomic evidence.</title>
        <authorList>
            <person name="Kojima H."/>
            <person name="Ogura Y."/>
            <person name="Yamamoto N."/>
            <person name="Togashi T."/>
            <person name="Mori H."/>
            <person name="Watanabe T."/>
            <person name="Nemoto F."/>
            <person name="Kurokawa K."/>
            <person name="Hayashi T."/>
            <person name="Fukui M."/>
        </authorList>
    </citation>
    <scope>NUCLEOTIDE SEQUENCE [LARGE SCALE GENOMIC DNA]</scope>
</reference>
<evidence type="ECO:0000256" key="9">
    <source>
        <dbReference type="PIRSR" id="PIRSR623612-1"/>
    </source>
</evidence>
<evidence type="ECO:0000256" key="4">
    <source>
        <dbReference type="ARBA" id="ARBA00022729"/>
    </source>
</evidence>
<gene>
    <name evidence="14" type="ORF">THII_1040</name>
</gene>
<dbReference type="CDD" id="cd09597">
    <property type="entry name" value="M4_TLP"/>
    <property type="match status" value="1"/>
</dbReference>
<feature type="domain" description="Peptidase M4" evidence="11">
    <location>
        <begin position="186"/>
        <end position="314"/>
    </location>
</feature>
<accession>A0A090AIS3</accession>
<keyword evidence="8" id="KW-0865">Zymogen</keyword>
<evidence type="ECO:0000313" key="14">
    <source>
        <dbReference type="EMBL" id="BAP55337.1"/>
    </source>
</evidence>
<feature type="domain" description="Peptidase M4 C-terminal" evidence="12">
    <location>
        <begin position="317"/>
        <end position="452"/>
    </location>
</feature>
<dbReference type="GO" id="GO:0005576">
    <property type="term" value="C:extracellular region"/>
    <property type="evidence" value="ECO:0007669"/>
    <property type="project" value="UniProtKB-SubCell"/>
</dbReference>
<dbReference type="PRINTS" id="PR00730">
    <property type="entry name" value="THERMOLYSIN"/>
</dbReference>
<evidence type="ECO:0000259" key="12">
    <source>
        <dbReference type="Pfam" id="PF02868"/>
    </source>
</evidence>
<dbReference type="Gene3D" id="3.10.170.10">
    <property type="match status" value="1"/>
</dbReference>
<dbReference type="Pfam" id="PF07504">
    <property type="entry name" value="FTP"/>
    <property type="match status" value="1"/>
</dbReference>
<sequence>MNPLVNVPFFFSKDGWRLESNQTDKMGTLHKRFQQTYMGIPVFGYRIATHEQDDVLKRVNGVVVEGLDSEIKTTIPKLSKLAAHNQAQSIFLKEQDNSSDWLFDNEKIEVIIYIDETSQQAKLAYYVNFFAKNDLEGHFAQPHLIIDALDGTLLKQWDGLNHDKIGTGPGGNIRMPNAPYYYGTTPNYDFLEVTVSNDKKTCRLETADVKTVIYPYSSAFAYTCPNNTKEQINGAFSPLNDVHYFGQKTFDLYRNWYGINVLPFKLQMNVLYWYYYDNAFWSGTQVYFGDGDYYFHPLVSLDIVAHEISHGFTERNSKLIYTDQSGGINEAFSDMAGETAEFYVLGNNDWNIGAYITKEDGPLKGNPARYMCDPSLDGYSIDHADKYQPGMDVHHSSGVFNKAFCILAHKTGWDTKKAFEVMVEANRHYWSANANFNDAACGVELATENLGYNVFDAYDTFLQVGVEATCGVVLTSPCLATYSNETKQATIPCLQVPLYTDIDGKPLYTDVDGQPLPLTALYSAVLNMPLGFTNIQVNQVSFLDWIIQPSANQAKFTPENGILEIPSIYLPAHLIPDYQGTPVDKLANCHITLQQFIFPNPGIFNLSSYSCNLSKTK</sequence>
<evidence type="ECO:0000256" key="8">
    <source>
        <dbReference type="ARBA" id="ARBA00023145"/>
    </source>
</evidence>
<dbReference type="GO" id="GO:0046872">
    <property type="term" value="F:metal ion binding"/>
    <property type="evidence" value="ECO:0007669"/>
    <property type="project" value="UniProtKB-UniRule"/>
</dbReference>
<evidence type="ECO:0000256" key="5">
    <source>
        <dbReference type="ARBA" id="ARBA00022801"/>
    </source>
</evidence>
<dbReference type="PANTHER" id="PTHR33794">
    <property type="entry name" value="BACILLOLYSIN"/>
    <property type="match status" value="1"/>
</dbReference>
<dbReference type="Proteomes" id="UP000031623">
    <property type="component" value="Chromosome"/>
</dbReference>
<proteinExistence type="inferred from homology"/>
<dbReference type="Gene3D" id="3.10.450.40">
    <property type="match status" value="1"/>
</dbReference>
<evidence type="ECO:0000259" key="11">
    <source>
        <dbReference type="Pfam" id="PF01447"/>
    </source>
</evidence>
<dbReference type="InterPro" id="IPR011096">
    <property type="entry name" value="FTP_domain"/>
</dbReference>
<dbReference type="EMBL" id="AP014633">
    <property type="protein sequence ID" value="BAP55337.1"/>
    <property type="molecule type" value="Genomic_DNA"/>
</dbReference>
<protein>
    <recommendedName>
        <fullName evidence="10">Neutral metalloproteinase</fullName>
        <ecNumber evidence="10">3.4.24.-</ecNumber>
    </recommendedName>
</protein>
<evidence type="ECO:0000256" key="6">
    <source>
        <dbReference type="ARBA" id="ARBA00022833"/>
    </source>
</evidence>
<dbReference type="InterPro" id="IPR013856">
    <property type="entry name" value="Peptidase_M4_domain"/>
</dbReference>
<dbReference type="KEGG" id="tig:THII_1040"/>
<keyword evidence="2 10" id="KW-0645">Protease</keyword>
<comment type="function">
    <text evidence="10">Extracellular zinc metalloprotease.</text>
</comment>
<dbReference type="Pfam" id="PF02868">
    <property type="entry name" value="Peptidase_M4_C"/>
    <property type="match status" value="1"/>
</dbReference>
<keyword evidence="15" id="KW-1185">Reference proteome</keyword>
<keyword evidence="7 10" id="KW-0482">Metalloprotease</keyword>
<dbReference type="InterPro" id="IPR050728">
    <property type="entry name" value="Zinc_Metalloprotease_M4"/>
</dbReference>
<comment type="subcellular location">
    <subcellularLocation>
        <location evidence="10">Secreted</location>
    </subcellularLocation>
</comment>
<evidence type="ECO:0000256" key="2">
    <source>
        <dbReference type="ARBA" id="ARBA00022670"/>
    </source>
</evidence>
<organism evidence="14 15">
    <name type="scientific">Thioploca ingrica</name>
    <dbReference type="NCBI Taxonomy" id="40754"/>
    <lineage>
        <taxon>Bacteria</taxon>
        <taxon>Pseudomonadati</taxon>
        <taxon>Pseudomonadota</taxon>
        <taxon>Gammaproteobacteria</taxon>
        <taxon>Thiotrichales</taxon>
        <taxon>Thiotrichaceae</taxon>
        <taxon>Thioploca</taxon>
    </lineage>
</organism>